<keyword evidence="3" id="KW-1185">Reference proteome</keyword>
<dbReference type="GO" id="GO:0006355">
    <property type="term" value="P:regulation of DNA-templated transcription"/>
    <property type="evidence" value="ECO:0007669"/>
    <property type="project" value="InterPro"/>
</dbReference>
<protein>
    <submittedName>
        <fullName evidence="2">Uncharacterized protein</fullName>
    </submittedName>
</protein>
<dbReference type="AlphaFoldDB" id="A0A498HBX3"/>
<dbReference type="SUPFAM" id="SSF50978">
    <property type="entry name" value="WD40 repeat-like"/>
    <property type="match status" value="1"/>
</dbReference>
<keyword evidence="1" id="KW-0853">WD repeat</keyword>
<dbReference type="Proteomes" id="UP000290289">
    <property type="component" value="Chromosome 17"/>
</dbReference>
<dbReference type="SMART" id="SM00320">
    <property type="entry name" value="WD40"/>
    <property type="match status" value="4"/>
</dbReference>
<comment type="caution">
    <text evidence="2">The sequence shown here is derived from an EMBL/GenBank/DDBJ whole genome shotgun (WGS) entry which is preliminary data.</text>
</comment>
<dbReference type="EMBL" id="RDQH01000343">
    <property type="protein sequence ID" value="RXH68968.1"/>
    <property type="molecule type" value="Genomic_DNA"/>
</dbReference>
<organism evidence="2 3">
    <name type="scientific">Malus domestica</name>
    <name type="common">Apple</name>
    <name type="synonym">Pyrus malus</name>
    <dbReference type="NCBI Taxonomy" id="3750"/>
    <lineage>
        <taxon>Eukaryota</taxon>
        <taxon>Viridiplantae</taxon>
        <taxon>Streptophyta</taxon>
        <taxon>Embryophyta</taxon>
        <taxon>Tracheophyta</taxon>
        <taxon>Spermatophyta</taxon>
        <taxon>Magnoliopsida</taxon>
        <taxon>eudicotyledons</taxon>
        <taxon>Gunneridae</taxon>
        <taxon>Pentapetalae</taxon>
        <taxon>rosids</taxon>
        <taxon>fabids</taxon>
        <taxon>Rosales</taxon>
        <taxon>Rosaceae</taxon>
        <taxon>Amygdaloideae</taxon>
        <taxon>Maleae</taxon>
        <taxon>Malus</taxon>
    </lineage>
</organism>
<evidence type="ECO:0000256" key="1">
    <source>
        <dbReference type="PROSITE-ProRule" id="PRU00221"/>
    </source>
</evidence>
<proteinExistence type="predicted"/>
<dbReference type="InterPro" id="IPR001680">
    <property type="entry name" value="WD40_rpt"/>
</dbReference>
<dbReference type="InterPro" id="IPR036322">
    <property type="entry name" value="WD40_repeat_dom_sf"/>
</dbReference>
<name>A0A498HBX3_MALDO</name>
<dbReference type="Gene3D" id="2.130.10.10">
    <property type="entry name" value="YVTN repeat-like/Quinoprotein amine dehydrogenase"/>
    <property type="match status" value="1"/>
</dbReference>
<dbReference type="PANTHER" id="PTHR44083">
    <property type="entry name" value="TOPLESS-RELATED PROTEIN 1-RELATED"/>
    <property type="match status" value="1"/>
</dbReference>
<reference evidence="2 3" key="1">
    <citation type="submission" date="2018-10" db="EMBL/GenBank/DDBJ databases">
        <title>A high-quality apple genome assembly.</title>
        <authorList>
            <person name="Hu J."/>
        </authorList>
    </citation>
    <scope>NUCLEOTIDE SEQUENCE [LARGE SCALE GENOMIC DNA]</scope>
    <source>
        <strain evidence="3">cv. HFTH1</strain>
        <tissue evidence="2">Young leaf</tissue>
    </source>
</reference>
<dbReference type="PROSITE" id="PS50082">
    <property type="entry name" value="WD_REPEATS_2"/>
    <property type="match status" value="1"/>
</dbReference>
<evidence type="ECO:0000313" key="2">
    <source>
        <dbReference type="EMBL" id="RXH68968.1"/>
    </source>
</evidence>
<dbReference type="Pfam" id="PF00400">
    <property type="entry name" value="WD40"/>
    <property type="match status" value="1"/>
</dbReference>
<sequence>MLPVTFSGHGHGQALNAPDDLPKNVTWILNQGSSLMSMDFHASQQTFLLVGTDMGDVGLWEVGSRERLVLRNFKVLDLSSCLMLLQAALVKDPGVAVDREIGSPDGALFGVAYPRHIVQIYSYHGGDDVRKHLEVWDATTGAKQYTFEGHDAPVYSVCPHYKENIRFILSTALDGKIKAWMSDNLGSRVDYDAPGRWCTTMAYSADDGTRLFSCGTSKDGESYIVEWNESEGAVERTYQGFRKRSFGVVQFNTTTHRFLAAGDDFSIKFWDMDNIQLLTTADADGGLPASPRIRLNKDGTLLAASANENGIKVLANQMECGCCERLRIIFLMMGLIDDNYSDRLLPDCL</sequence>
<dbReference type="InterPro" id="IPR027728">
    <property type="entry name" value="Topless_fam"/>
</dbReference>
<dbReference type="InterPro" id="IPR015943">
    <property type="entry name" value="WD40/YVTN_repeat-like_dom_sf"/>
</dbReference>
<evidence type="ECO:0000313" key="3">
    <source>
        <dbReference type="Proteomes" id="UP000290289"/>
    </source>
</evidence>
<dbReference type="STRING" id="3750.A0A498HBX3"/>
<gene>
    <name evidence="2" type="ORF">DVH24_031301</name>
</gene>
<dbReference type="PANTHER" id="PTHR44083:SF45">
    <property type="entry name" value="TOPLESS-RELATED PROTEIN 1"/>
    <property type="match status" value="1"/>
</dbReference>
<feature type="repeat" description="WD" evidence="1">
    <location>
        <begin position="249"/>
        <end position="280"/>
    </location>
</feature>
<accession>A0A498HBX3</accession>